<dbReference type="PANTHER" id="PTHR43546">
    <property type="entry name" value="UPF0173 METAL-DEPENDENT HYDROLASE MJ1163-RELATED"/>
    <property type="match status" value="1"/>
</dbReference>
<evidence type="ECO:0000313" key="3">
    <source>
        <dbReference type="Proteomes" id="UP001198182"/>
    </source>
</evidence>
<dbReference type="Pfam" id="PF12706">
    <property type="entry name" value="Lactamase_B_2"/>
    <property type="match status" value="1"/>
</dbReference>
<organism evidence="2 3">
    <name type="scientific">Hominifimenecus microfluidus</name>
    <dbReference type="NCBI Taxonomy" id="2885348"/>
    <lineage>
        <taxon>Bacteria</taxon>
        <taxon>Bacillati</taxon>
        <taxon>Bacillota</taxon>
        <taxon>Clostridia</taxon>
        <taxon>Lachnospirales</taxon>
        <taxon>Lachnospiraceae</taxon>
        <taxon>Hominifimenecus</taxon>
    </lineage>
</organism>
<name>A0AAE3E9A4_9FIRM</name>
<evidence type="ECO:0000259" key="1">
    <source>
        <dbReference type="Pfam" id="PF12706"/>
    </source>
</evidence>
<dbReference type="SUPFAM" id="SSF56281">
    <property type="entry name" value="Metallo-hydrolase/oxidoreductase"/>
    <property type="match status" value="1"/>
</dbReference>
<evidence type="ECO:0000313" key="2">
    <source>
        <dbReference type="EMBL" id="MCC2230549.1"/>
    </source>
</evidence>
<reference evidence="2" key="1">
    <citation type="submission" date="2021-10" db="EMBL/GenBank/DDBJ databases">
        <title>Anaerobic single-cell dispensing facilitates the cultivation of human gut bacteria.</title>
        <authorList>
            <person name="Afrizal A."/>
        </authorList>
    </citation>
    <scope>NUCLEOTIDE SEQUENCE</scope>
    <source>
        <strain evidence="2">CLA-AA-H215</strain>
    </source>
</reference>
<keyword evidence="3" id="KW-1185">Reference proteome</keyword>
<dbReference type="Gene3D" id="3.60.15.10">
    <property type="entry name" value="Ribonuclease Z/Hydroxyacylglutathione hydrolase-like"/>
    <property type="match status" value="1"/>
</dbReference>
<sequence>MQVIKRKAAVPIPASAFEESRDTVVYWLSGAGFLVHSRSTNILIDPVLMKKEEKNPEEGTPAISEIGLPLKTEIPLDMSEIPNNCQVLYTHADGDHMGPMTAKALAAKKITMTGTLAVFERLVRQGIPQEQMEVLRVWETKQIGDVLVESMPADHPWQLKDLARGGRPYRMGDCCGFILNTPDGRIYFLGDTRLMEEHLRIPPVDLLALDVSTCEYHLNHTSAVVLANHFLQADLIPFHYGTYDAPQIAAHCGEPEEVYDKIIGGNERGFIPAPGEAFLLRRKI</sequence>
<dbReference type="RefSeq" id="WP_308453219.1">
    <property type="nucleotide sequence ID" value="NZ_JAJEQR010000013.1"/>
</dbReference>
<dbReference type="InterPro" id="IPR001279">
    <property type="entry name" value="Metallo-B-lactamas"/>
</dbReference>
<dbReference type="Proteomes" id="UP001198182">
    <property type="component" value="Unassembled WGS sequence"/>
</dbReference>
<accession>A0AAE3E9A4</accession>
<gene>
    <name evidence="2" type="ORF">LKD81_05975</name>
</gene>
<dbReference type="AlphaFoldDB" id="A0AAE3E9A4"/>
<dbReference type="InterPro" id="IPR050114">
    <property type="entry name" value="UPF0173_UPF0282_UlaG_hydrolase"/>
</dbReference>
<proteinExistence type="predicted"/>
<protein>
    <submittedName>
        <fullName evidence="2">MBL fold metallo-hydrolase</fullName>
    </submittedName>
</protein>
<comment type="caution">
    <text evidence="2">The sequence shown here is derived from an EMBL/GenBank/DDBJ whole genome shotgun (WGS) entry which is preliminary data.</text>
</comment>
<feature type="domain" description="Metallo-beta-lactamase" evidence="1">
    <location>
        <begin position="40"/>
        <end position="240"/>
    </location>
</feature>
<dbReference type="InterPro" id="IPR036866">
    <property type="entry name" value="RibonucZ/Hydroxyglut_hydro"/>
</dbReference>
<dbReference type="EMBL" id="JAJEQR010000013">
    <property type="protein sequence ID" value="MCC2230549.1"/>
    <property type="molecule type" value="Genomic_DNA"/>
</dbReference>